<dbReference type="PROSITE" id="PS50088">
    <property type="entry name" value="ANK_REPEAT"/>
    <property type="match status" value="2"/>
</dbReference>
<feature type="repeat" description="ANK" evidence="5">
    <location>
        <begin position="740"/>
        <end position="772"/>
    </location>
</feature>
<dbReference type="PRINTS" id="PR00405">
    <property type="entry name" value="REVINTRACTNG"/>
</dbReference>
<dbReference type="EMBL" id="MU825398">
    <property type="protein sequence ID" value="KAJ7393318.1"/>
    <property type="molecule type" value="Genomic_DNA"/>
</dbReference>
<comment type="caution">
    <text evidence="10">The sequence shown here is derived from an EMBL/GenBank/DDBJ whole genome shotgun (WGS) entry which is preliminary data.</text>
</comment>
<dbReference type="PANTHER" id="PTHR23180">
    <property type="entry name" value="CENTAURIN/ARF"/>
    <property type="match status" value="1"/>
</dbReference>
<proteinExistence type="predicted"/>
<dbReference type="Gene3D" id="1.20.1270.60">
    <property type="entry name" value="Arfaptin homology (AH) domain/BAR domain"/>
    <property type="match status" value="2"/>
</dbReference>
<dbReference type="SMART" id="SM00105">
    <property type="entry name" value="ArfGap"/>
    <property type="match status" value="1"/>
</dbReference>
<dbReference type="Proteomes" id="UP001163046">
    <property type="component" value="Unassembled WGS sequence"/>
</dbReference>
<dbReference type="FunFam" id="1.10.220.150:FF:000009">
    <property type="entry name" value="stromal membrane-associated protein 1 isoform X1"/>
    <property type="match status" value="1"/>
</dbReference>
<gene>
    <name evidence="10" type="primary">ACAP3</name>
    <name evidence="10" type="ORF">OS493_006288</name>
</gene>
<feature type="region of interest" description="Disordered" evidence="7">
    <location>
        <begin position="337"/>
        <end position="366"/>
    </location>
</feature>
<dbReference type="InterPro" id="IPR001164">
    <property type="entry name" value="ArfGAP_dom"/>
</dbReference>
<keyword evidence="2" id="KW-0479">Metal-binding</keyword>
<dbReference type="SMART" id="SM00248">
    <property type="entry name" value="ANK"/>
    <property type="match status" value="3"/>
</dbReference>
<dbReference type="GO" id="GO:0005096">
    <property type="term" value="F:GTPase activator activity"/>
    <property type="evidence" value="ECO:0007669"/>
    <property type="project" value="UniProtKB-KW"/>
</dbReference>
<dbReference type="PROSITE" id="PS50003">
    <property type="entry name" value="PH_DOMAIN"/>
    <property type="match status" value="1"/>
</dbReference>
<dbReference type="PROSITE" id="PS50297">
    <property type="entry name" value="ANK_REP_REGION"/>
    <property type="match status" value="1"/>
</dbReference>
<dbReference type="Pfam" id="PF00169">
    <property type="entry name" value="PH"/>
    <property type="match status" value="1"/>
</dbReference>
<dbReference type="PANTHER" id="PTHR23180:SF399">
    <property type="entry name" value="BLOWN FUSE, ISOFORM A-RELATED"/>
    <property type="match status" value="1"/>
</dbReference>
<dbReference type="InterPro" id="IPR027267">
    <property type="entry name" value="AH/BAR_dom_sf"/>
</dbReference>
<dbReference type="Pfam" id="PF00023">
    <property type="entry name" value="Ank"/>
    <property type="match status" value="1"/>
</dbReference>
<evidence type="ECO:0000256" key="5">
    <source>
        <dbReference type="PROSITE-ProRule" id="PRU00023"/>
    </source>
</evidence>
<evidence type="ECO:0000256" key="7">
    <source>
        <dbReference type="SAM" id="MobiDB-lite"/>
    </source>
</evidence>
<keyword evidence="11" id="KW-1185">Reference proteome</keyword>
<dbReference type="FunFam" id="2.30.29.30:FF:000026">
    <property type="entry name" value="Arf-GAP with coiled-coil, ANK repeat and PH domain-containing protein 2"/>
    <property type="match status" value="1"/>
</dbReference>
<dbReference type="GO" id="GO:0008270">
    <property type="term" value="F:zinc ion binding"/>
    <property type="evidence" value="ECO:0007669"/>
    <property type="project" value="UniProtKB-KW"/>
</dbReference>
<evidence type="ECO:0000256" key="3">
    <source>
        <dbReference type="ARBA" id="ARBA00022771"/>
    </source>
</evidence>
<dbReference type="GO" id="GO:0005737">
    <property type="term" value="C:cytoplasm"/>
    <property type="evidence" value="ECO:0007669"/>
    <property type="project" value="InterPro"/>
</dbReference>
<feature type="compositionally biased region" description="Basic and acidic residues" evidence="7">
    <location>
        <begin position="575"/>
        <end position="590"/>
    </location>
</feature>
<evidence type="ECO:0000256" key="1">
    <source>
        <dbReference type="ARBA" id="ARBA00022468"/>
    </source>
</evidence>
<dbReference type="SUPFAM" id="SSF57863">
    <property type="entry name" value="ArfGap/RecO-like zinc finger"/>
    <property type="match status" value="1"/>
</dbReference>
<dbReference type="Pfam" id="PF16746">
    <property type="entry name" value="BAR_3"/>
    <property type="match status" value="2"/>
</dbReference>
<dbReference type="InterPro" id="IPR004148">
    <property type="entry name" value="BAR_dom"/>
</dbReference>
<dbReference type="InterPro" id="IPR045258">
    <property type="entry name" value="ACAP1/2/3-like"/>
</dbReference>
<evidence type="ECO:0000256" key="2">
    <source>
        <dbReference type="ARBA" id="ARBA00022723"/>
    </source>
</evidence>
<accession>A0A9X0A4I4</accession>
<dbReference type="Gene3D" id="2.30.29.30">
    <property type="entry name" value="Pleckstrin-homology domain (PH domain)/Phosphotyrosine-binding domain (PTB)"/>
    <property type="match status" value="1"/>
</dbReference>
<name>A0A9X0A4I4_9CNID</name>
<dbReference type="OrthoDB" id="10070851at2759"/>
<dbReference type="InterPro" id="IPR011993">
    <property type="entry name" value="PH-like_dom_sf"/>
</dbReference>
<dbReference type="SUPFAM" id="SSF103657">
    <property type="entry name" value="BAR/IMD domain-like"/>
    <property type="match status" value="1"/>
</dbReference>
<feature type="repeat" description="ANK" evidence="5">
    <location>
        <begin position="707"/>
        <end position="739"/>
    </location>
</feature>
<feature type="region of interest" description="Disordered" evidence="7">
    <location>
        <begin position="829"/>
        <end position="848"/>
    </location>
</feature>
<dbReference type="InterPro" id="IPR038508">
    <property type="entry name" value="ArfGAP_dom_sf"/>
</dbReference>
<dbReference type="SUPFAM" id="SSF50729">
    <property type="entry name" value="PH domain-like"/>
    <property type="match status" value="1"/>
</dbReference>
<evidence type="ECO:0000259" key="8">
    <source>
        <dbReference type="PROSITE" id="PS50003"/>
    </source>
</evidence>
<dbReference type="SMART" id="SM00233">
    <property type="entry name" value="PH"/>
    <property type="match status" value="1"/>
</dbReference>
<organism evidence="10 11">
    <name type="scientific">Desmophyllum pertusum</name>
    <dbReference type="NCBI Taxonomy" id="174260"/>
    <lineage>
        <taxon>Eukaryota</taxon>
        <taxon>Metazoa</taxon>
        <taxon>Cnidaria</taxon>
        <taxon>Anthozoa</taxon>
        <taxon>Hexacorallia</taxon>
        <taxon>Scleractinia</taxon>
        <taxon>Caryophylliina</taxon>
        <taxon>Caryophylliidae</taxon>
        <taxon>Desmophyllum</taxon>
    </lineage>
</organism>
<dbReference type="InterPro" id="IPR036770">
    <property type="entry name" value="Ankyrin_rpt-contain_sf"/>
</dbReference>
<dbReference type="SUPFAM" id="SSF48403">
    <property type="entry name" value="Ankyrin repeat"/>
    <property type="match status" value="1"/>
</dbReference>
<dbReference type="CDD" id="cd08835">
    <property type="entry name" value="ArfGap_ACAP"/>
    <property type="match status" value="1"/>
</dbReference>
<feature type="region of interest" description="Disordered" evidence="7">
    <location>
        <begin position="575"/>
        <end position="636"/>
    </location>
</feature>
<evidence type="ECO:0000313" key="10">
    <source>
        <dbReference type="EMBL" id="KAJ7393318.1"/>
    </source>
</evidence>
<keyword evidence="5" id="KW-0040">ANK repeat</keyword>
<reference evidence="10" key="1">
    <citation type="submission" date="2023-01" db="EMBL/GenBank/DDBJ databases">
        <title>Genome assembly of the deep-sea coral Lophelia pertusa.</title>
        <authorList>
            <person name="Herrera S."/>
            <person name="Cordes E."/>
        </authorList>
    </citation>
    <scope>NUCLEOTIDE SEQUENCE</scope>
    <source>
        <strain evidence="10">USNM1676648</strain>
        <tissue evidence="10">Polyp</tissue>
    </source>
</reference>
<dbReference type="CDD" id="cd13250">
    <property type="entry name" value="PH_ACAP"/>
    <property type="match status" value="1"/>
</dbReference>
<feature type="compositionally biased region" description="Low complexity" evidence="7">
    <location>
        <begin position="338"/>
        <end position="354"/>
    </location>
</feature>
<dbReference type="InterPro" id="IPR037278">
    <property type="entry name" value="ARFGAP/RecO"/>
</dbReference>
<dbReference type="Gene3D" id="1.10.220.150">
    <property type="entry name" value="Arf GTPase activating protein"/>
    <property type="match status" value="1"/>
</dbReference>
<dbReference type="InterPro" id="IPR001849">
    <property type="entry name" value="PH_domain"/>
</dbReference>
<dbReference type="AlphaFoldDB" id="A0A9X0A4I4"/>
<evidence type="ECO:0000313" key="11">
    <source>
        <dbReference type="Proteomes" id="UP001163046"/>
    </source>
</evidence>
<keyword evidence="4" id="KW-0862">Zinc</keyword>
<evidence type="ECO:0000259" key="9">
    <source>
        <dbReference type="PROSITE" id="PS50115"/>
    </source>
</evidence>
<dbReference type="PROSITE" id="PS50115">
    <property type="entry name" value="ARFGAP"/>
    <property type="match status" value="1"/>
</dbReference>
<feature type="compositionally biased region" description="Low complexity" evidence="7">
    <location>
        <begin position="607"/>
        <end position="619"/>
    </location>
</feature>
<dbReference type="Gene3D" id="1.25.40.20">
    <property type="entry name" value="Ankyrin repeat-containing domain"/>
    <property type="match status" value="1"/>
</dbReference>
<dbReference type="Pfam" id="PF01412">
    <property type="entry name" value="ArfGap"/>
    <property type="match status" value="1"/>
</dbReference>
<keyword evidence="3 6" id="KW-0863">Zinc-finger</keyword>
<evidence type="ECO:0000256" key="6">
    <source>
        <dbReference type="PROSITE-ProRule" id="PRU00288"/>
    </source>
</evidence>
<sequence>MKQAVEFEECLMDSPRFRLQIDQNEHDINVLEGALEKLIKLCNGMVETGKSFNSSTRALVGDLLINSLDQAQRSISSTLQTFIKEEVKKVKETKKLFDRVSGDLDSALTRNAQLQHHCKATEAEEAKNIVTAMHSCFNHTALDYAFQINILQSRRRIDVLDTILKFMHAQSTYFHQGYDLMNDLDEYMKKVSSELEEVSTQFTVDKKEMEERHTLVQRTEETGCLGRRNLDDPSGLVMEGYLFKRSSNAFRSWHRRYFTVQNNQLMYQKRLKDDQTVLAEDLRLCKIRLAEEAVERRFIFEVVSPTKSWYLQADSVSLREEWMEAMQASIDKAFNDCTTTGETDSSESDSLGSGIKSKSMDSLDKISGPARSTLEVIRAVAGNDKCADCGSPDPTWASTNWGIVLCIECSGIHRSLGVHVSKVRSLILDAWEPEQIKLMTELGNELVNGILEAKAESNTKKLTPQSSRSERETWIKLKYSQHKFVSLEIFLTKCQSLDKGIVKNLARMKVYHEEKDLPVGRTDSKKSKLFKRKLAIKGNKSKVDKRKSAPAEMFLSDLTSKDYEKLEKLASNFIHNDETASSDSHDEDRPGSASQTGSPDGGKRPRAASASVVGVSLSSDEGRGRGASLDSTLSEDGLTATCHNDNAEIVVDEEKNLKEDRDKAIAVLKRVHPSRLLFKAAEWKSLPLMAASLAEGAKVNWVNEDDDHKTALHQSVLGGSLPACEFLLQNGAKINQKDKRGRGALHHAALLGQTGPILLFLKRGGNQHAVDENGEDPLTIALKQTNADIVTLLRLARLNEEMREDNEVIQGDVTFTDVFRDFSNMASKDPDRLKRKFDSKDPHRQTQL</sequence>
<feature type="domain" description="PH" evidence="8">
    <location>
        <begin position="235"/>
        <end position="331"/>
    </location>
</feature>
<feature type="domain" description="Arf-GAP" evidence="9">
    <location>
        <begin position="371"/>
        <end position="485"/>
    </location>
</feature>
<evidence type="ECO:0000256" key="4">
    <source>
        <dbReference type="ARBA" id="ARBA00022833"/>
    </source>
</evidence>
<keyword evidence="1" id="KW-0343">GTPase activation</keyword>
<dbReference type="InterPro" id="IPR002110">
    <property type="entry name" value="Ankyrin_rpt"/>
</dbReference>
<protein>
    <submittedName>
        <fullName evidence="10">ArfGAP with coiled-coil, ankyrin repeat and PH domains 3</fullName>
    </submittedName>
</protein>